<feature type="transmembrane region" description="Helical" evidence="5">
    <location>
        <begin position="230"/>
        <end position="246"/>
    </location>
</feature>
<name>A0ABR9S579_9BURK</name>
<feature type="transmembrane region" description="Helical" evidence="5">
    <location>
        <begin position="26"/>
        <end position="59"/>
    </location>
</feature>
<accession>A0ABR9S579</accession>
<dbReference type="Pfam" id="PF04932">
    <property type="entry name" value="Wzy_C"/>
    <property type="match status" value="1"/>
</dbReference>
<dbReference type="Proteomes" id="UP000806285">
    <property type="component" value="Unassembled WGS sequence"/>
</dbReference>
<evidence type="ECO:0000259" key="6">
    <source>
        <dbReference type="Pfam" id="PF04932"/>
    </source>
</evidence>
<feature type="transmembrane region" description="Helical" evidence="5">
    <location>
        <begin position="126"/>
        <end position="153"/>
    </location>
</feature>
<feature type="transmembrane region" description="Helical" evidence="5">
    <location>
        <begin position="173"/>
        <end position="195"/>
    </location>
</feature>
<protein>
    <submittedName>
        <fullName evidence="7">O-antigen ligase family protein</fullName>
    </submittedName>
</protein>
<keyword evidence="7" id="KW-0436">Ligase</keyword>
<evidence type="ECO:0000256" key="5">
    <source>
        <dbReference type="SAM" id="Phobius"/>
    </source>
</evidence>
<keyword evidence="2 5" id="KW-0812">Transmembrane</keyword>
<dbReference type="PANTHER" id="PTHR37422:SF13">
    <property type="entry name" value="LIPOPOLYSACCHARIDE BIOSYNTHESIS PROTEIN PA4999-RELATED"/>
    <property type="match status" value="1"/>
</dbReference>
<organism evidence="7 8">
    <name type="scientific">Ramlibacter pallidus</name>
    <dbReference type="NCBI Taxonomy" id="2780087"/>
    <lineage>
        <taxon>Bacteria</taxon>
        <taxon>Pseudomonadati</taxon>
        <taxon>Pseudomonadota</taxon>
        <taxon>Betaproteobacteria</taxon>
        <taxon>Burkholderiales</taxon>
        <taxon>Comamonadaceae</taxon>
        <taxon>Ramlibacter</taxon>
    </lineage>
</organism>
<sequence>MGVLRPAGVPPLERGPGAFDQGSPVIGALLALFTCAIFVSTAATNVLAGVLSLAALYAWARYRPFGLLRHPVCVAVFAFYAWLLLREAISTRPPADVLKALDQFRTLAFVVLWAPLFAAPRHRRAVVAAAAAGLLLFIVIALAGWLTLGHLFYPTQIGSYKLHLPPGLHQFVYHFFLRAPDLAGPVFVAATFAAFELAWQDRRRRGWYLAVAVAATAVLFLATARRTSQVAFVLCGLMYLLLHLKLLSLRRRLLLAGASVATVLALLATPAVQDSAGRVFRDVREFTSMPVERRGEVQTSGALRLRFWDVALEVVRESPWIGTGESAYRERFVAHDNALGGTRLQKEHGHPHNEYLHLLGSLGVVGLTLYLAVHAAAVRSGKAQPSREQRHILGYYLIAALSSAVVNSLTIDMVPGHFHALALLVLAFFPWDEPRGAG</sequence>
<reference evidence="7 8" key="1">
    <citation type="submission" date="2020-10" db="EMBL/GenBank/DDBJ databases">
        <title>Ramlibacter sp. HM2 16S ribosomal RNA gene Genome sequencing and assembly.</title>
        <authorList>
            <person name="Kang M."/>
        </authorList>
    </citation>
    <scope>NUCLEOTIDE SEQUENCE [LARGE SCALE GENOMIC DNA]</scope>
    <source>
        <strain evidence="7 8">HM2</strain>
    </source>
</reference>
<gene>
    <name evidence="7" type="ORF">IM787_11495</name>
</gene>
<evidence type="ECO:0000256" key="4">
    <source>
        <dbReference type="ARBA" id="ARBA00023136"/>
    </source>
</evidence>
<dbReference type="EMBL" id="JADDIV010000003">
    <property type="protein sequence ID" value="MBE7368192.1"/>
    <property type="molecule type" value="Genomic_DNA"/>
</dbReference>
<feature type="transmembrane region" description="Helical" evidence="5">
    <location>
        <begin position="355"/>
        <end position="373"/>
    </location>
</feature>
<keyword evidence="4 5" id="KW-0472">Membrane</keyword>
<dbReference type="InterPro" id="IPR051533">
    <property type="entry name" value="WaaL-like"/>
</dbReference>
<dbReference type="InterPro" id="IPR007016">
    <property type="entry name" value="O-antigen_ligase-rel_domated"/>
</dbReference>
<feature type="transmembrane region" description="Helical" evidence="5">
    <location>
        <begin position="66"/>
        <end position="83"/>
    </location>
</feature>
<comment type="caution">
    <text evidence="7">The sequence shown here is derived from an EMBL/GenBank/DDBJ whole genome shotgun (WGS) entry which is preliminary data.</text>
</comment>
<evidence type="ECO:0000313" key="7">
    <source>
        <dbReference type="EMBL" id="MBE7368192.1"/>
    </source>
</evidence>
<feature type="domain" description="O-antigen ligase-related" evidence="6">
    <location>
        <begin position="212"/>
        <end position="371"/>
    </location>
</feature>
<dbReference type="PANTHER" id="PTHR37422">
    <property type="entry name" value="TEICHURONIC ACID BIOSYNTHESIS PROTEIN TUAE"/>
    <property type="match status" value="1"/>
</dbReference>
<proteinExistence type="predicted"/>
<evidence type="ECO:0000256" key="3">
    <source>
        <dbReference type="ARBA" id="ARBA00022989"/>
    </source>
</evidence>
<feature type="transmembrane region" description="Helical" evidence="5">
    <location>
        <begin position="253"/>
        <end position="272"/>
    </location>
</feature>
<dbReference type="GO" id="GO:0016874">
    <property type="term" value="F:ligase activity"/>
    <property type="evidence" value="ECO:0007669"/>
    <property type="project" value="UniProtKB-KW"/>
</dbReference>
<evidence type="ECO:0000256" key="1">
    <source>
        <dbReference type="ARBA" id="ARBA00004141"/>
    </source>
</evidence>
<dbReference type="RefSeq" id="WP_193676799.1">
    <property type="nucleotide sequence ID" value="NZ_JADDIV010000003.1"/>
</dbReference>
<evidence type="ECO:0000313" key="8">
    <source>
        <dbReference type="Proteomes" id="UP000806285"/>
    </source>
</evidence>
<comment type="subcellular location">
    <subcellularLocation>
        <location evidence="1">Membrane</location>
        <topology evidence="1">Multi-pass membrane protein</topology>
    </subcellularLocation>
</comment>
<feature type="transmembrane region" description="Helical" evidence="5">
    <location>
        <begin position="103"/>
        <end position="119"/>
    </location>
</feature>
<keyword evidence="3 5" id="KW-1133">Transmembrane helix</keyword>
<evidence type="ECO:0000256" key="2">
    <source>
        <dbReference type="ARBA" id="ARBA00022692"/>
    </source>
</evidence>
<feature type="transmembrane region" description="Helical" evidence="5">
    <location>
        <begin position="393"/>
        <end position="410"/>
    </location>
</feature>
<keyword evidence="8" id="KW-1185">Reference proteome</keyword>
<feature type="transmembrane region" description="Helical" evidence="5">
    <location>
        <begin position="207"/>
        <end position="224"/>
    </location>
</feature>